<reference evidence="1 2" key="1">
    <citation type="submission" date="2016-05" db="EMBL/GenBank/DDBJ databases">
        <title>Comparative genomics of biotechnologically important yeasts.</title>
        <authorList>
            <consortium name="DOE Joint Genome Institute"/>
            <person name="Riley R."/>
            <person name="Haridas S."/>
            <person name="Wolfe K.H."/>
            <person name="Lopes M.R."/>
            <person name="Hittinger C.T."/>
            <person name="Goker M."/>
            <person name="Salamov A."/>
            <person name="Wisecaver J."/>
            <person name="Long T.M."/>
            <person name="Aerts A.L."/>
            <person name="Barry K."/>
            <person name="Choi C."/>
            <person name="Clum A."/>
            <person name="Coughlan A.Y."/>
            <person name="Deshpande S."/>
            <person name="Douglass A.P."/>
            <person name="Hanson S.J."/>
            <person name="Klenk H.-P."/>
            <person name="LaButti K."/>
            <person name="Lapidus A."/>
            <person name="Lindquist E."/>
            <person name="Lipzen A."/>
            <person name="Meier-kolthoff J.P."/>
            <person name="Ohm R.A."/>
            <person name="Otillar R.P."/>
            <person name="Pangilinan J."/>
            <person name="Peng Y."/>
            <person name="Rokas A."/>
            <person name="Rosa C.A."/>
            <person name="Scheuner C."/>
            <person name="Sibirny A.A."/>
            <person name="Slot J.C."/>
            <person name="Stielow J.B."/>
            <person name="Sun H."/>
            <person name="Kurtzman C.P."/>
            <person name="Blackwell M."/>
            <person name="Grigoriev I.V."/>
            <person name="Jeffries T.W."/>
        </authorList>
    </citation>
    <scope>NUCLEOTIDE SEQUENCE [LARGE SCALE GENOMIC DNA]</scope>
    <source>
        <strain evidence="1 2">NRRL YB-4993</strain>
    </source>
</reference>
<evidence type="ECO:0000313" key="1">
    <source>
        <dbReference type="EMBL" id="OBA22019.1"/>
    </source>
</evidence>
<dbReference type="EMBL" id="LXTC01000002">
    <property type="protein sequence ID" value="OBA22019.1"/>
    <property type="molecule type" value="Genomic_DNA"/>
</dbReference>
<gene>
    <name evidence="1" type="ORF">METBIDRAFT_30989</name>
</gene>
<protein>
    <submittedName>
        <fullName evidence="1">Uncharacterized protein</fullName>
    </submittedName>
</protein>
<dbReference type="RefSeq" id="XP_018712515.1">
    <property type="nucleotide sequence ID" value="XM_018855749.1"/>
</dbReference>
<dbReference type="OrthoDB" id="10619020at2759"/>
<dbReference type="GeneID" id="30028725"/>
<sequence length="94" mass="10359">MGHVGLNSLGAATITEMTMLFSFEDGMIKNYKNSAFEINSMGKLTMGEIKNIQVTGNLLQYRNDPVFELCDDGSIGYNSQCLGAKPVRLEVVNY</sequence>
<evidence type="ECO:0000313" key="2">
    <source>
        <dbReference type="Proteomes" id="UP000092555"/>
    </source>
</evidence>
<comment type="caution">
    <text evidence="1">The sequence shown here is derived from an EMBL/GenBank/DDBJ whole genome shotgun (WGS) entry which is preliminary data.</text>
</comment>
<organism evidence="1 2">
    <name type="scientific">Metschnikowia bicuspidata var. bicuspidata NRRL YB-4993</name>
    <dbReference type="NCBI Taxonomy" id="869754"/>
    <lineage>
        <taxon>Eukaryota</taxon>
        <taxon>Fungi</taxon>
        <taxon>Dikarya</taxon>
        <taxon>Ascomycota</taxon>
        <taxon>Saccharomycotina</taxon>
        <taxon>Pichiomycetes</taxon>
        <taxon>Metschnikowiaceae</taxon>
        <taxon>Metschnikowia</taxon>
    </lineage>
</organism>
<dbReference type="AlphaFoldDB" id="A0A1A0HD61"/>
<accession>A0A1A0HD61</accession>
<proteinExistence type="predicted"/>
<dbReference type="Proteomes" id="UP000092555">
    <property type="component" value="Unassembled WGS sequence"/>
</dbReference>
<name>A0A1A0HD61_9ASCO</name>
<keyword evidence="2" id="KW-1185">Reference proteome</keyword>